<evidence type="ECO:0000313" key="15">
    <source>
        <dbReference type="EMBL" id="MDQ0214572.1"/>
    </source>
</evidence>
<dbReference type="CDD" id="cd01572">
    <property type="entry name" value="QPRTase"/>
    <property type="match status" value="1"/>
</dbReference>
<dbReference type="EC" id="2.4.2.19" evidence="5"/>
<evidence type="ECO:0000256" key="1">
    <source>
        <dbReference type="ARBA" id="ARBA00003237"/>
    </source>
</evidence>
<evidence type="ECO:0000256" key="9">
    <source>
        <dbReference type="ARBA" id="ARBA00033102"/>
    </source>
</evidence>
<evidence type="ECO:0000256" key="8">
    <source>
        <dbReference type="ARBA" id="ARBA00022679"/>
    </source>
</evidence>
<dbReference type="RefSeq" id="WP_307256557.1">
    <property type="nucleotide sequence ID" value="NZ_JAUSUC010000008.1"/>
</dbReference>
<comment type="pathway">
    <text evidence="2">Cofactor biosynthesis; NAD(+) biosynthesis; nicotinate D-ribonucleotide from quinolinate: step 1/1.</text>
</comment>
<feature type="domain" description="Quinolinate phosphoribosyl transferase C-terminal" evidence="13">
    <location>
        <begin position="109"/>
        <end position="272"/>
    </location>
</feature>
<dbReference type="FunFam" id="3.90.1170.20:FF:000001">
    <property type="entry name" value="Nicotinate-nucleotide diphosphorylase (Carboxylating)"/>
    <property type="match status" value="1"/>
</dbReference>
<accession>A0AAJ1SZM2</accession>
<dbReference type="GO" id="GO:0034213">
    <property type="term" value="P:quinolinate catabolic process"/>
    <property type="evidence" value="ECO:0007669"/>
    <property type="project" value="TreeGrafter"/>
</dbReference>
<dbReference type="Gene3D" id="3.20.20.70">
    <property type="entry name" value="Aldolase class I"/>
    <property type="match status" value="1"/>
</dbReference>
<protein>
    <recommendedName>
        <fullName evidence="11">Probable nicotinate-nucleotide pyrophosphorylase [carboxylating]</fullName>
        <ecNumber evidence="5">2.4.2.19</ecNumber>
    </recommendedName>
    <alternativeName>
        <fullName evidence="9">Quinolinate phosphoribosyltransferase [decarboxylating]</fullName>
    </alternativeName>
</protein>
<evidence type="ECO:0000256" key="6">
    <source>
        <dbReference type="ARBA" id="ARBA00022642"/>
    </source>
</evidence>
<dbReference type="GO" id="GO:0005737">
    <property type="term" value="C:cytoplasm"/>
    <property type="evidence" value="ECO:0007669"/>
    <property type="project" value="TreeGrafter"/>
</dbReference>
<evidence type="ECO:0000256" key="3">
    <source>
        <dbReference type="ARBA" id="ARBA00009400"/>
    </source>
</evidence>
<keyword evidence="16" id="KW-1185">Reference proteome</keyword>
<gene>
    <name evidence="15" type="ORF">J2S13_000968</name>
</gene>
<dbReference type="PANTHER" id="PTHR32179">
    <property type="entry name" value="NICOTINATE-NUCLEOTIDE PYROPHOSPHORYLASE [CARBOXYLATING]"/>
    <property type="match status" value="1"/>
</dbReference>
<evidence type="ECO:0000256" key="5">
    <source>
        <dbReference type="ARBA" id="ARBA00011944"/>
    </source>
</evidence>
<dbReference type="Gene3D" id="3.90.1170.20">
    <property type="entry name" value="Quinolinate phosphoribosyl transferase, N-terminal domain"/>
    <property type="match status" value="1"/>
</dbReference>
<comment type="subunit">
    <text evidence="4">Hexamer formed by 3 homodimers.</text>
</comment>
<evidence type="ECO:0000256" key="12">
    <source>
        <dbReference type="PIRNR" id="PIRNR006250"/>
    </source>
</evidence>
<dbReference type="GO" id="GO:0004514">
    <property type="term" value="F:nicotinate-nucleotide diphosphorylase (carboxylating) activity"/>
    <property type="evidence" value="ECO:0007669"/>
    <property type="project" value="UniProtKB-EC"/>
</dbReference>
<evidence type="ECO:0000256" key="11">
    <source>
        <dbReference type="ARBA" id="ARBA00069173"/>
    </source>
</evidence>
<dbReference type="SUPFAM" id="SSF54675">
    <property type="entry name" value="Nicotinate/Quinolinate PRTase N-terminal domain-like"/>
    <property type="match status" value="1"/>
</dbReference>
<evidence type="ECO:0000259" key="13">
    <source>
        <dbReference type="Pfam" id="PF01729"/>
    </source>
</evidence>
<dbReference type="PIRSF" id="PIRSF006250">
    <property type="entry name" value="NadC_ModD"/>
    <property type="match status" value="1"/>
</dbReference>
<comment type="function">
    <text evidence="1">Involved in the catabolism of quinolinic acid (QA).</text>
</comment>
<feature type="domain" description="Quinolinate phosphoribosyl transferase N-terminal" evidence="14">
    <location>
        <begin position="22"/>
        <end position="107"/>
    </location>
</feature>
<dbReference type="EMBL" id="JAUSUC010000008">
    <property type="protein sequence ID" value="MDQ0214572.1"/>
    <property type="molecule type" value="Genomic_DNA"/>
</dbReference>
<dbReference type="PANTHER" id="PTHR32179:SF3">
    <property type="entry name" value="NICOTINATE-NUCLEOTIDE PYROPHOSPHORYLASE [CARBOXYLATING]"/>
    <property type="match status" value="1"/>
</dbReference>
<dbReference type="Pfam" id="PF01729">
    <property type="entry name" value="QRPTase_C"/>
    <property type="match status" value="1"/>
</dbReference>
<dbReference type="InterPro" id="IPR013785">
    <property type="entry name" value="Aldolase_TIM"/>
</dbReference>
<dbReference type="NCBIfam" id="TIGR00078">
    <property type="entry name" value="nadC"/>
    <property type="match status" value="1"/>
</dbReference>
<comment type="similarity">
    <text evidence="3 12">Belongs to the NadC/ModD family.</text>
</comment>
<dbReference type="InterPro" id="IPR027277">
    <property type="entry name" value="NadC/ModD"/>
</dbReference>
<name>A0AAJ1SZM2_9BACI</name>
<dbReference type="InterPro" id="IPR037128">
    <property type="entry name" value="Quinolinate_PRibosylTase_N_sf"/>
</dbReference>
<organism evidence="15 16">
    <name type="scientific">Oikeobacillus pervagus</name>
    <dbReference type="NCBI Taxonomy" id="1325931"/>
    <lineage>
        <taxon>Bacteria</taxon>
        <taxon>Bacillati</taxon>
        <taxon>Bacillota</taxon>
        <taxon>Bacilli</taxon>
        <taxon>Bacillales</taxon>
        <taxon>Bacillaceae</taxon>
        <taxon>Oikeobacillus</taxon>
    </lineage>
</organism>
<dbReference type="InterPro" id="IPR036068">
    <property type="entry name" value="Nicotinate_pribotase-like_C"/>
</dbReference>
<evidence type="ECO:0000256" key="7">
    <source>
        <dbReference type="ARBA" id="ARBA00022676"/>
    </source>
</evidence>
<dbReference type="Pfam" id="PF02749">
    <property type="entry name" value="QRPTase_N"/>
    <property type="match status" value="1"/>
</dbReference>
<sequence length="283" mass="31158">MNMIKLELMLKDFFMEDIGDGDLSGESIFSNDERGSFSLIAKESGIFCGKSIIETGFKLMDSTCETKVFLRDGEFVDKSQVIAEIHGTMEGLLKAERVVLNLIQRMSGISTLTNKAVQLTEGTKAKVCDTRKTTPGIRMLEKYAVRCGGGFNHRMGLYDAVMLKDNHIAFAGGITNAVQKVRQSVGHTVKIEVEIESKEQMLEAIEAGADIIMFDNREPSEIQSWISHVPSHIVTEASGGISFENLRSYAESGVEWISLGYLTHSYKALDISAKVLNNGSKGE</sequence>
<comment type="caution">
    <text evidence="15">The sequence shown here is derived from an EMBL/GenBank/DDBJ whole genome shotgun (WGS) entry which is preliminary data.</text>
</comment>
<evidence type="ECO:0000313" key="16">
    <source>
        <dbReference type="Proteomes" id="UP001237207"/>
    </source>
</evidence>
<dbReference type="InterPro" id="IPR004393">
    <property type="entry name" value="NadC"/>
</dbReference>
<dbReference type="SUPFAM" id="SSF51690">
    <property type="entry name" value="Nicotinate/Quinolinate PRTase C-terminal domain-like"/>
    <property type="match status" value="1"/>
</dbReference>
<evidence type="ECO:0000256" key="2">
    <source>
        <dbReference type="ARBA" id="ARBA00004893"/>
    </source>
</evidence>
<evidence type="ECO:0000256" key="4">
    <source>
        <dbReference type="ARBA" id="ARBA00011218"/>
    </source>
</evidence>
<evidence type="ECO:0000256" key="10">
    <source>
        <dbReference type="ARBA" id="ARBA00047445"/>
    </source>
</evidence>
<keyword evidence="7 12" id="KW-0328">Glycosyltransferase</keyword>
<comment type="catalytic activity">
    <reaction evidence="10">
        <text>nicotinate beta-D-ribonucleotide + CO2 + diphosphate = quinolinate + 5-phospho-alpha-D-ribose 1-diphosphate + 2 H(+)</text>
        <dbReference type="Rhea" id="RHEA:12733"/>
        <dbReference type="ChEBI" id="CHEBI:15378"/>
        <dbReference type="ChEBI" id="CHEBI:16526"/>
        <dbReference type="ChEBI" id="CHEBI:29959"/>
        <dbReference type="ChEBI" id="CHEBI:33019"/>
        <dbReference type="ChEBI" id="CHEBI:57502"/>
        <dbReference type="ChEBI" id="CHEBI:58017"/>
        <dbReference type="EC" id="2.4.2.19"/>
    </reaction>
</comment>
<dbReference type="FunFam" id="3.20.20.70:FF:000030">
    <property type="entry name" value="Nicotinate-nucleotide pyrophosphorylase, carboxylating"/>
    <property type="match status" value="1"/>
</dbReference>
<dbReference type="InterPro" id="IPR022412">
    <property type="entry name" value="Quinolinate_PRibosylTrfase_N"/>
</dbReference>
<reference evidence="15" key="1">
    <citation type="submission" date="2023-07" db="EMBL/GenBank/DDBJ databases">
        <title>Genomic Encyclopedia of Type Strains, Phase IV (KMG-IV): sequencing the most valuable type-strain genomes for metagenomic binning, comparative biology and taxonomic classification.</title>
        <authorList>
            <person name="Goeker M."/>
        </authorList>
    </citation>
    <scope>NUCLEOTIDE SEQUENCE</scope>
    <source>
        <strain evidence="15">DSM 23947</strain>
    </source>
</reference>
<dbReference type="Proteomes" id="UP001237207">
    <property type="component" value="Unassembled WGS sequence"/>
</dbReference>
<dbReference type="GO" id="GO:0009435">
    <property type="term" value="P:NAD+ biosynthetic process"/>
    <property type="evidence" value="ECO:0007669"/>
    <property type="project" value="InterPro"/>
</dbReference>
<dbReference type="InterPro" id="IPR002638">
    <property type="entry name" value="Quinolinate_PRibosylTrfase_C"/>
</dbReference>
<keyword evidence="8 12" id="KW-0808">Transferase</keyword>
<dbReference type="AlphaFoldDB" id="A0AAJ1SZM2"/>
<proteinExistence type="inferred from homology"/>
<keyword evidence="6" id="KW-0662">Pyridine nucleotide biosynthesis</keyword>
<evidence type="ECO:0000259" key="14">
    <source>
        <dbReference type="Pfam" id="PF02749"/>
    </source>
</evidence>